<dbReference type="EMBL" id="LR536450">
    <property type="protein sequence ID" value="VFU08947.1"/>
    <property type="molecule type" value="Genomic_DNA"/>
</dbReference>
<dbReference type="Proteomes" id="UP000294360">
    <property type="component" value="Chromosome"/>
</dbReference>
<evidence type="ECO:0000256" key="1">
    <source>
        <dbReference type="SAM" id="MobiDB-lite"/>
    </source>
</evidence>
<organism evidence="2 3">
    <name type="scientific">Methylocella tundrae</name>
    <dbReference type="NCBI Taxonomy" id="227605"/>
    <lineage>
        <taxon>Bacteria</taxon>
        <taxon>Pseudomonadati</taxon>
        <taxon>Pseudomonadota</taxon>
        <taxon>Alphaproteobacteria</taxon>
        <taxon>Hyphomicrobiales</taxon>
        <taxon>Beijerinckiaceae</taxon>
        <taxon>Methylocella</taxon>
    </lineage>
</organism>
<reference evidence="2 3" key="1">
    <citation type="submission" date="2019-03" db="EMBL/GenBank/DDBJ databases">
        <authorList>
            <person name="Kox A.R. M."/>
        </authorList>
    </citation>
    <scope>NUCLEOTIDE SEQUENCE [LARGE SCALE GENOMIC DNA]</scope>
    <source>
        <strain evidence="2">MTUNDRAET4 annotated genome</strain>
    </source>
</reference>
<accession>A0A4U8Z0Z5</accession>
<proteinExistence type="predicted"/>
<feature type="region of interest" description="Disordered" evidence="1">
    <location>
        <begin position="1"/>
        <end position="22"/>
    </location>
</feature>
<feature type="compositionally biased region" description="Basic residues" evidence="1">
    <location>
        <begin position="1"/>
        <end position="11"/>
    </location>
</feature>
<name>A0A4U8Z0Z5_METTU</name>
<evidence type="ECO:0000313" key="2">
    <source>
        <dbReference type="EMBL" id="VFU08947.1"/>
    </source>
</evidence>
<protein>
    <submittedName>
        <fullName evidence="2">Uncharacterized protein</fullName>
    </submittedName>
</protein>
<sequence>MRHAQSRRYHKTCPAQRTTRRANSLEGRFRQISNGMIRLQDIGAGFSPYVALNGAGPPRPI</sequence>
<dbReference type="AlphaFoldDB" id="A0A4U8Z0Z5"/>
<gene>
    <name evidence="2" type="ORF">MTUNDRAET4_2054</name>
</gene>
<evidence type="ECO:0000313" key="3">
    <source>
        <dbReference type="Proteomes" id="UP000294360"/>
    </source>
</evidence>
<dbReference type="KEGG" id="mtun:MTUNDRAET4_2054"/>